<evidence type="ECO:0000313" key="2">
    <source>
        <dbReference type="Proteomes" id="UP000240708"/>
    </source>
</evidence>
<organism evidence="1 2">
    <name type="scientific">Cecembia rubra</name>
    <dbReference type="NCBI Taxonomy" id="1485585"/>
    <lineage>
        <taxon>Bacteria</taxon>
        <taxon>Pseudomonadati</taxon>
        <taxon>Bacteroidota</taxon>
        <taxon>Cytophagia</taxon>
        <taxon>Cytophagales</taxon>
        <taxon>Cyclobacteriaceae</taxon>
        <taxon>Cecembia</taxon>
    </lineage>
</organism>
<protein>
    <submittedName>
        <fullName evidence="1">Uncharacterized protein</fullName>
    </submittedName>
</protein>
<gene>
    <name evidence="1" type="ORF">CLV48_11573</name>
</gene>
<name>A0A2P8DTI7_9BACT</name>
<evidence type="ECO:0000313" key="1">
    <source>
        <dbReference type="EMBL" id="PSL00521.1"/>
    </source>
</evidence>
<reference evidence="1 2" key="1">
    <citation type="submission" date="2018-03" db="EMBL/GenBank/DDBJ databases">
        <title>Genomic Encyclopedia of Archaeal and Bacterial Type Strains, Phase II (KMG-II): from individual species to whole genera.</title>
        <authorList>
            <person name="Goeker M."/>
        </authorList>
    </citation>
    <scope>NUCLEOTIDE SEQUENCE [LARGE SCALE GENOMIC DNA]</scope>
    <source>
        <strain evidence="1 2">DSM 28057</strain>
    </source>
</reference>
<accession>A0A2P8DTI7</accession>
<dbReference type="AlphaFoldDB" id="A0A2P8DTI7"/>
<keyword evidence="2" id="KW-1185">Reference proteome</keyword>
<comment type="caution">
    <text evidence="1">The sequence shown here is derived from an EMBL/GenBank/DDBJ whole genome shotgun (WGS) entry which is preliminary data.</text>
</comment>
<dbReference type="Proteomes" id="UP000240708">
    <property type="component" value="Unassembled WGS sequence"/>
</dbReference>
<proteinExistence type="predicted"/>
<sequence>MNNLSAEADPISINIRMVKNRISNDYRYYWGYTYNIFYRFISIAFFTNSTAELTPNF</sequence>
<dbReference type="EMBL" id="PYGF01000015">
    <property type="protein sequence ID" value="PSL00521.1"/>
    <property type="molecule type" value="Genomic_DNA"/>
</dbReference>